<accession>A0A1U9KA51</accession>
<reference evidence="2 3" key="1">
    <citation type="journal article" date="2015" name="Int. J. Syst. Evol. Microbiol.">
        <title>Novibacillus thermophilus gen. nov., sp. nov., a Gram-staining-negative and moderately thermophilic member of the family Thermoactinomycetaceae.</title>
        <authorList>
            <person name="Yang G."/>
            <person name="Chen J."/>
            <person name="Zhou S."/>
        </authorList>
    </citation>
    <scope>NUCLEOTIDE SEQUENCE [LARGE SCALE GENOMIC DNA]</scope>
    <source>
        <strain evidence="2 3">SG-1</strain>
    </source>
</reference>
<protein>
    <submittedName>
        <fullName evidence="2">Uncharacterized protein</fullName>
    </submittedName>
</protein>
<dbReference type="OrthoDB" id="9787026at2"/>
<name>A0A1U9KA51_9BACL</name>
<keyword evidence="1" id="KW-0472">Membrane</keyword>
<dbReference type="AlphaFoldDB" id="A0A1U9KA51"/>
<evidence type="ECO:0000313" key="2">
    <source>
        <dbReference type="EMBL" id="AQS56949.1"/>
    </source>
</evidence>
<dbReference type="Proteomes" id="UP000188603">
    <property type="component" value="Chromosome"/>
</dbReference>
<proteinExistence type="predicted"/>
<organism evidence="2 3">
    <name type="scientific">Novibacillus thermophilus</name>
    <dbReference type="NCBI Taxonomy" id="1471761"/>
    <lineage>
        <taxon>Bacteria</taxon>
        <taxon>Bacillati</taxon>
        <taxon>Bacillota</taxon>
        <taxon>Bacilli</taxon>
        <taxon>Bacillales</taxon>
        <taxon>Thermoactinomycetaceae</taxon>
        <taxon>Novibacillus</taxon>
    </lineage>
</organism>
<dbReference type="EMBL" id="CP019699">
    <property type="protein sequence ID" value="AQS56949.1"/>
    <property type="molecule type" value="Genomic_DNA"/>
</dbReference>
<sequence length="98" mass="10566">MSKLAIIGYRIVAMSLIIVIGLAIDHSSLIWAAIPLATFIFGHSMGPGAQGKTMAALSYPTELRGAIVPIIGLLSVIKWDPTEMDVEIEVIDKMIPFD</sequence>
<gene>
    <name evidence="2" type="ORF">B0W44_15540</name>
</gene>
<evidence type="ECO:0000313" key="3">
    <source>
        <dbReference type="Proteomes" id="UP000188603"/>
    </source>
</evidence>
<feature type="transmembrane region" description="Helical" evidence="1">
    <location>
        <begin position="7"/>
        <end position="24"/>
    </location>
</feature>
<dbReference type="KEGG" id="ntr:B0W44_15540"/>
<dbReference type="RefSeq" id="WP_077720816.1">
    <property type="nucleotide sequence ID" value="NZ_CP019699.1"/>
</dbReference>
<feature type="transmembrane region" description="Helical" evidence="1">
    <location>
        <begin position="30"/>
        <end position="49"/>
    </location>
</feature>
<dbReference type="STRING" id="1471761.B0W44_15540"/>
<keyword evidence="1" id="KW-0812">Transmembrane</keyword>
<keyword evidence="3" id="KW-1185">Reference proteome</keyword>
<keyword evidence="1" id="KW-1133">Transmembrane helix</keyword>
<evidence type="ECO:0000256" key="1">
    <source>
        <dbReference type="SAM" id="Phobius"/>
    </source>
</evidence>